<comment type="caution">
    <text evidence="2">The sequence shown here is derived from an EMBL/GenBank/DDBJ whole genome shotgun (WGS) entry which is preliminary data.</text>
</comment>
<evidence type="ECO:0000313" key="3">
    <source>
        <dbReference type="Proteomes" id="UP001529340"/>
    </source>
</evidence>
<accession>A0ABT7UCW9</accession>
<reference evidence="2 3" key="3">
    <citation type="submission" date="2023-06" db="EMBL/GenBank/DDBJ databases">
        <authorList>
            <person name="Zeman M."/>
            <person name="Kubasova T."/>
            <person name="Jahodarova E."/>
            <person name="Nykrynova M."/>
            <person name="Rychlik I."/>
        </authorList>
    </citation>
    <scope>NUCLEOTIDE SEQUENCE [LARGE SCALE GENOMIC DNA]</scope>
    <source>
        <strain evidence="2 3">ET39</strain>
    </source>
</reference>
<dbReference type="InterPro" id="IPR036388">
    <property type="entry name" value="WH-like_DNA-bd_sf"/>
</dbReference>
<dbReference type="RefSeq" id="WP_289607707.1">
    <property type="nucleotide sequence ID" value="NZ_JAUDCG010000022.1"/>
</dbReference>
<feature type="domain" description="Transcription regulator PadR N-terminal" evidence="1">
    <location>
        <begin position="15"/>
        <end position="87"/>
    </location>
</feature>
<dbReference type="InterPro" id="IPR005149">
    <property type="entry name" value="Tscrpt_reg_PadR_N"/>
</dbReference>
<dbReference type="InterPro" id="IPR052509">
    <property type="entry name" value="Metal_resp_DNA-bind_regulator"/>
</dbReference>
<dbReference type="Gene3D" id="1.10.10.10">
    <property type="entry name" value="Winged helix-like DNA-binding domain superfamily/Winged helix DNA-binding domain"/>
    <property type="match status" value="1"/>
</dbReference>
<dbReference type="Proteomes" id="UP001529340">
    <property type="component" value="Unassembled WGS sequence"/>
</dbReference>
<organism evidence="2 3">
    <name type="scientific">Amedibacillus dolichus</name>
    <dbReference type="NCBI Taxonomy" id="31971"/>
    <lineage>
        <taxon>Bacteria</taxon>
        <taxon>Bacillati</taxon>
        <taxon>Bacillota</taxon>
        <taxon>Erysipelotrichia</taxon>
        <taxon>Erysipelotrichales</taxon>
        <taxon>Erysipelotrichaceae</taxon>
        <taxon>Amedibacillus</taxon>
    </lineage>
</organism>
<gene>
    <name evidence="2" type="ORF">QUV96_06285</name>
</gene>
<sequence>MQKKTDFFRIEMLALKILESKDCYGLEISQEIARRTNGLFSLREGSLYPVLYKLEDNGFISSYPKKTSVRQVKIYYHMEQKGADHLHALYNQYQKSIEAIHQLMEGDGE</sequence>
<proteinExistence type="predicted"/>
<keyword evidence="3" id="KW-1185">Reference proteome</keyword>
<dbReference type="SUPFAM" id="SSF46785">
    <property type="entry name" value="Winged helix' DNA-binding domain"/>
    <property type="match status" value="1"/>
</dbReference>
<evidence type="ECO:0000313" key="2">
    <source>
        <dbReference type="EMBL" id="MDM8157245.1"/>
    </source>
</evidence>
<reference evidence="2 3" key="1">
    <citation type="submission" date="2023-06" db="EMBL/GenBank/DDBJ databases">
        <title>Identification and characterization of horizontal gene transfer across gut microbiota members of farm animals based on homology search.</title>
        <authorList>
            <person name="Schwarzerova J."/>
            <person name="Nykrynova M."/>
            <person name="Jureckova K."/>
            <person name="Cejkova D."/>
            <person name="Rychlik I."/>
        </authorList>
    </citation>
    <scope>NUCLEOTIDE SEQUENCE [LARGE SCALE GENOMIC DNA]</scope>
    <source>
        <strain evidence="2 3">ET39</strain>
    </source>
</reference>
<reference evidence="3" key="2">
    <citation type="submission" date="2023-06" db="EMBL/GenBank/DDBJ databases">
        <title>Identification and characterization of horizontal gene transfer across gut microbiota members of farm animals based on homology search.</title>
        <authorList>
            <person name="Zeman M."/>
            <person name="Kubasova T."/>
            <person name="Jahodarova E."/>
            <person name="Nykrynova M."/>
            <person name="Rychlik I."/>
        </authorList>
    </citation>
    <scope>NUCLEOTIDE SEQUENCE [LARGE SCALE GENOMIC DNA]</scope>
    <source>
        <strain evidence="3">ET39</strain>
    </source>
</reference>
<dbReference type="InterPro" id="IPR036390">
    <property type="entry name" value="WH_DNA-bd_sf"/>
</dbReference>
<dbReference type="PANTHER" id="PTHR33169">
    <property type="entry name" value="PADR-FAMILY TRANSCRIPTIONAL REGULATOR"/>
    <property type="match status" value="1"/>
</dbReference>
<dbReference type="EMBL" id="JAUDCG010000022">
    <property type="protein sequence ID" value="MDM8157245.1"/>
    <property type="molecule type" value="Genomic_DNA"/>
</dbReference>
<dbReference type="PANTHER" id="PTHR33169:SF14">
    <property type="entry name" value="TRANSCRIPTIONAL REGULATOR RV3488"/>
    <property type="match status" value="1"/>
</dbReference>
<protein>
    <submittedName>
        <fullName evidence="2">PadR family transcriptional regulator</fullName>
    </submittedName>
</protein>
<name>A0ABT7UCW9_9FIRM</name>
<dbReference type="Pfam" id="PF03551">
    <property type="entry name" value="PadR"/>
    <property type="match status" value="1"/>
</dbReference>
<evidence type="ECO:0000259" key="1">
    <source>
        <dbReference type="Pfam" id="PF03551"/>
    </source>
</evidence>